<dbReference type="EMBL" id="CAXKWB010070198">
    <property type="protein sequence ID" value="CAL4193815.1"/>
    <property type="molecule type" value="Genomic_DNA"/>
</dbReference>
<evidence type="ECO:0000313" key="2">
    <source>
        <dbReference type="EMBL" id="CAL4193815.1"/>
    </source>
</evidence>
<feature type="chain" id="PRO_5043573289" description="Attacin C-terminal domain-containing protein" evidence="1">
    <location>
        <begin position="17"/>
        <end position="133"/>
    </location>
</feature>
<dbReference type="Proteomes" id="UP001497623">
    <property type="component" value="Unassembled WGS sequence"/>
</dbReference>
<evidence type="ECO:0008006" key="4">
    <source>
        <dbReference type="Google" id="ProtNLM"/>
    </source>
</evidence>
<evidence type="ECO:0000256" key="1">
    <source>
        <dbReference type="SAM" id="SignalP"/>
    </source>
</evidence>
<comment type="caution">
    <text evidence="2">The sequence shown here is derived from an EMBL/GenBank/DDBJ whole genome shotgun (WGS) entry which is preliminary data.</text>
</comment>
<accession>A0AAV2SIZ3</accession>
<dbReference type="AlphaFoldDB" id="A0AAV2SIZ3"/>
<proteinExistence type="predicted"/>
<gene>
    <name evidence="2" type="ORF">MNOR_LOCUS36883</name>
</gene>
<organism evidence="2 3">
    <name type="scientific">Meganyctiphanes norvegica</name>
    <name type="common">Northern krill</name>
    <name type="synonym">Thysanopoda norvegica</name>
    <dbReference type="NCBI Taxonomy" id="48144"/>
    <lineage>
        <taxon>Eukaryota</taxon>
        <taxon>Metazoa</taxon>
        <taxon>Ecdysozoa</taxon>
        <taxon>Arthropoda</taxon>
        <taxon>Crustacea</taxon>
        <taxon>Multicrustacea</taxon>
        <taxon>Malacostraca</taxon>
        <taxon>Eumalacostraca</taxon>
        <taxon>Eucarida</taxon>
        <taxon>Euphausiacea</taxon>
        <taxon>Euphausiidae</taxon>
        <taxon>Meganyctiphanes</taxon>
    </lineage>
</organism>
<sequence length="133" mass="14487">MHALLLLCGWMVLIAAAPMNPAENLGEAQNKQRAEDRIMSRSKRQFLDLAGNHNFSNGTARPVGDIHGNLNMNGFYKNPNNYHVQPSVGLGSVIYRSPNSQHSVGVGAYSSQGFGNGVNKPTWGAGIGYKFKW</sequence>
<evidence type="ECO:0000313" key="3">
    <source>
        <dbReference type="Proteomes" id="UP001497623"/>
    </source>
</evidence>
<name>A0AAV2SIZ3_MEGNR</name>
<keyword evidence="3" id="KW-1185">Reference proteome</keyword>
<keyword evidence="1" id="KW-0732">Signal</keyword>
<feature type="signal peptide" evidence="1">
    <location>
        <begin position="1"/>
        <end position="16"/>
    </location>
</feature>
<reference evidence="2 3" key="1">
    <citation type="submission" date="2024-05" db="EMBL/GenBank/DDBJ databases">
        <authorList>
            <person name="Wallberg A."/>
        </authorList>
    </citation>
    <scope>NUCLEOTIDE SEQUENCE [LARGE SCALE GENOMIC DNA]</scope>
</reference>
<protein>
    <recommendedName>
        <fullName evidence="4">Attacin C-terminal domain-containing protein</fullName>
    </recommendedName>
</protein>